<gene>
    <name evidence="2" type="ORF">AK812_SmicGene5840</name>
</gene>
<evidence type="ECO:0000313" key="2">
    <source>
        <dbReference type="EMBL" id="OLQ10446.1"/>
    </source>
</evidence>
<comment type="caution">
    <text evidence="2">The sequence shown here is derived from an EMBL/GenBank/DDBJ whole genome shotgun (WGS) entry which is preliminary data.</text>
</comment>
<feature type="chain" id="PRO_5012457989" evidence="1">
    <location>
        <begin position="25"/>
        <end position="163"/>
    </location>
</feature>
<reference evidence="2 3" key="1">
    <citation type="submission" date="2016-02" db="EMBL/GenBank/DDBJ databases">
        <title>Genome analysis of coral dinoflagellate symbionts highlights evolutionary adaptations to a symbiotic lifestyle.</title>
        <authorList>
            <person name="Aranda M."/>
            <person name="Li Y."/>
            <person name="Liew Y.J."/>
            <person name="Baumgarten S."/>
            <person name="Simakov O."/>
            <person name="Wilson M."/>
            <person name="Piel J."/>
            <person name="Ashoor H."/>
            <person name="Bougouffa S."/>
            <person name="Bajic V.B."/>
            <person name="Ryu T."/>
            <person name="Ravasi T."/>
            <person name="Bayer T."/>
            <person name="Micklem G."/>
            <person name="Kim H."/>
            <person name="Bhak J."/>
            <person name="Lajeunesse T.C."/>
            <person name="Voolstra C.R."/>
        </authorList>
    </citation>
    <scope>NUCLEOTIDE SEQUENCE [LARGE SCALE GENOMIC DNA]</scope>
    <source>
        <strain evidence="2 3">CCMP2467</strain>
    </source>
</reference>
<dbReference type="EMBL" id="LSRX01000078">
    <property type="protein sequence ID" value="OLQ10446.1"/>
    <property type="molecule type" value="Genomic_DNA"/>
</dbReference>
<organism evidence="2 3">
    <name type="scientific">Symbiodinium microadriaticum</name>
    <name type="common">Dinoflagellate</name>
    <name type="synonym">Zooxanthella microadriatica</name>
    <dbReference type="NCBI Taxonomy" id="2951"/>
    <lineage>
        <taxon>Eukaryota</taxon>
        <taxon>Sar</taxon>
        <taxon>Alveolata</taxon>
        <taxon>Dinophyceae</taxon>
        <taxon>Suessiales</taxon>
        <taxon>Symbiodiniaceae</taxon>
        <taxon>Symbiodinium</taxon>
    </lineage>
</organism>
<protein>
    <submittedName>
        <fullName evidence="2">Uncharacterized protein</fullName>
    </submittedName>
</protein>
<dbReference type="Proteomes" id="UP000186817">
    <property type="component" value="Unassembled WGS sequence"/>
</dbReference>
<evidence type="ECO:0000313" key="3">
    <source>
        <dbReference type="Proteomes" id="UP000186817"/>
    </source>
</evidence>
<keyword evidence="3" id="KW-1185">Reference proteome</keyword>
<dbReference type="AlphaFoldDB" id="A0A1Q9ESP8"/>
<sequence length="163" mass="16358">MASAALAVLLVAASLASLLQQTAADGLRGDVNKTTPAGLNLLSLASSAGGCSAADGAQMSKLGSGNADGTFPKYLAVCGKQSYNIFFGFNSGKFLSCVERDTGISSSCAQCFVSSAKYGADNCKWSCFFGSWCGSSCLNCVASANQETAACAGVPVPSAATCR</sequence>
<keyword evidence="1" id="KW-0732">Signal</keyword>
<proteinExistence type="predicted"/>
<evidence type="ECO:0000256" key="1">
    <source>
        <dbReference type="SAM" id="SignalP"/>
    </source>
</evidence>
<accession>A0A1Q9ESP8</accession>
<dbReference type="OrthoDB" id="433228at2759"/>
<name>A0A1Q9ESP8_SYMMI</name>
<feature type="signal peptide" evidence="1">
    <location>
        <begin position="1"/>
        <end position="24"/>
    </location>
</feature>